<keyword evidence="6" id="KW-0736">Signalosome</keyword>
<dbReference type="PROSITE" id="PS50250">
    <property type="entry name" value="PCI"/>
    <property type="match status" value="1"/>
</dbReference>
<evidence type="ECO:0000256" key="6">
    <source>
        <dbReference type="ARBA" id="ARBA00022790"/>
    </source>
</evidence>
<dbReference type="Pfam" id="PF22788">
    <property type="entry name" value="COP9_hel_rpt"/>
    <property type="match status" value="1"/>
</dbReference>
<dbReference type="OrthoDB" id="29061at2759"/>
<feature type="region of interest" description="Disordered" evidence="8">
    <location>
        <begin position="463"/>
        <end position="504"/>
    </location>
</feature>
<evidence type="ECO:0000256" key="7">
    <source>
        <dbReference type="ARBA" id="ARBA00023242"/>
    </source>
</evidence>
<proteinExistence type="inferred from homology"/>
<dbReference type="PANTHER" id="PTHR10758">
    <property type="entry name" value="26S PROTEASOME NON-ATPASE REGULATORY SUBUNIT 3/COP9 SIGNALOSOME COMPLEX SUBUNIT 3"/>
    <property type="match status" value="1"/>
</dbReference>
<comment type="similarity">
    <text evidence="3">Belongs to the CSN3 family.</text>
</comment>
<dbReference type="AlphaFoldDB" id="A0A5N6KUH1"/>
<sequence>MALHAFPLQDVLLEHQRYNETRDLDQWQDNDAHLQRVARSFNQLSTEKLGAEYSPDPLEVLNVERETLPYLLILSARVTLAFKKSKSSFPENLRPGNTLWLQAVAVLTHGDPIEARYGEDCWRTLAKAVAQGAVTASTETHPPSASISVVAAAILRMDPSGGTLTTSHLDLVRACLLTHSYAQARPVLDCEVHSFPSPSSVNNELPLSAKHHTSNTYIAVRNKLTEPLTLTDILEYYLCGAMIYIGLDQWARALDSLDFVLCTPSGSQNTAHELMLEAYKKWVLTSLLAHGRPIPLPQTAGGAPMRTVRALAKEYEAVAEAFRGTDGKKLEAEAYEAQEEFRNAGNEGLVRNVVARHRQLAISKLANTYAVVPFSMVAKLLSISDSDAAQYVQRLVQEGLLQASIEQAEGQSVLRFGEKQGQESEQQLKAELLRQTKRIKELSRYIAEADRRLGLSRDYVEHVSRQRKQKTATQDVPDQEEAMDMSFGGAASEEDEESVMADVS</sequence>
<dbReference type="GO" id="GO:0006511">
    <property type="term" value="P:ubiquitin-dependent protein catabolic process"/>
    <property type="evidence" value="ECO:0007669"/>
    <property type="project" value="TreeGrafter"/>
</dbReference>
<dbReference type="InterPro" id="IPR000717">
    <property type="entry name" value="PCI_dom"/>
</dbReference>
<dbReference type="InterPro" id="IPR055089">
    <property type="entry name" value="COP9_N"/>
</dbReference>
<comment type="caution">
    <text evidence="10">The sequence shown here is derived from an EMBL/GenBank/DDBJ whole genome shotgun (WGS) entry which is preliminary data.</text>
</comment>
<evidence type="ECO:0000313" key="11">
    <source>
        <dbReference type="Proteomes" id="UP000327013"/>
    </source>
</evidence>
<evidence type="ECO:0000256" key="5">
    <source>
        <dbReference type="ARBA" id="ARBA00022490"/>
    </source>
</evidence>
<evidence type="ECO:0000259" key="9">
    <source>
        <dbReference type="PROSITE" id="PS50250"/>
    </source>
</evidence>
<comment type="subcellular location">
    <subcellularLocation>
        <location evidence="2">Cytoplasm</location>
    </subcellularLocation>
    <subcellularLocation>
        <location evidence="1">Nucleus</location>
    </subcellularLocation>
</comment>
<dbReference type="GO" id="GO:0005737">
    <property type="term" value="C:cytoplasm"/>
    <property type="evidence" value="ECO:0007669"/>
    <property type="project" value="UniProtKB-SubCell"/>
</dbReference>
<dbReference type="InterPro" id="IPR036388">
    <property type="entry name" value="WH-like_DNA-bd_sf"/>
</dbReference>
<evidence type="ECO:0000256" key="8">
    <source>
        <dbReference type="SAM" id="MobiDB-lite"/>
    </source>
</evidence>
<dbReference type="Gene3D" id="1.10.10.10">
    <property type="entry name" value="Winged helix-like DNA-binding domain superfamily/Winged helix DNA-binding domain"/>
    <property type="match status" value="1"/>
</dbReference>
<keyword evidence="5" id="KW-0963">Cytoplasm</keyword>
<evidence type="ECO:0000256" key="3">
    <source>
        <dbReference type="ARBA" id="ARBA00007084"/>
    </source>
</evidence>
<evidence type="ECO:0000256" key="2">
    <source>
        <dbReference type="ARBA" id="ARBA00004496"/>
    </source>
</evidence>
<feature type="domain" description="PCI" evidence="9">
    <location>
        <begin position="252"/>
        <end position="419"/>
    </location>
</feature>
<evidence type="ECO:0000313" key="10">
    <source>
        <dbReference type="EMBL" id="KAB8345997.1"/>
    </source>
</evidence>
<dbReference type="GO" id="GO:0008180">
    <property type="term" value="C:COP9 signalosome"/>
    <property type="evidence" value="ECO:0007669"/>
    <property type="project" value="UniProtKB-KW"/>
</dbReference>
<dbReference type="SUPFAM" id="SSF46785">
    <property type="entry name" value="Winged helix' DNA-binding domain"/>
    <property type="match status" value="1"/>
</dbReference>
<evidence type="ECO:0000256" key="1">
    <source>
        <dbReference type="ARBA" id="ARBA00004123"/>
    </source>
</evidence>
<dbReference type="PANTHER" id="PTHR10758:SF1">
    <property type="entry name" value="COP9 SIGNALOSOME COMPLEX SUBUNIT 3"/>
    <property type="match status" value="1"/>
</dbReference>
<keyword evidence="11" id="KW-1185">Reference proteome</keyword>
<feature type="compositionally biased region" description="Acidic residues" evidence="8">
    <location>
        <begin position="492"/>
        <end position="504"/>
    </location>
</feature>
<name>A0A5N6KUH1_9ROSI</name>
<dbReference type="InterPro" id="IPR050756">
    <property type="entry name" value="CSN3"/>
</dbReference>
<dbReference type="Pfam" id="PF01399">
    <property type="entry name" value="PCI"/>
    <property type="match status" value="1"/>
</dbReference>
<keyword evidence="7" id="KW-0539">Nucleus</keyword>
<protein>
    <recommendedName>
        <fullName evidence="4">COP9 signalosome complex subunit 3</fullName>
    </recommendedName>
</protein>
<organism evidence="10 11">
    <name type="scientific">Carpinus fangiana</name>
    <dbReference type="NCBI Taxonomy" id="176857"/>
    <lineage>
        <taxon>Eukaryota</taxon>
        <taxon>Viridiplantae</taxon>
        <taxon>Streptophyta</taxon>
        <taxon>Embryophyta</taxon>
        <taxon>Tracheophyta</taxon>
        <taxon>Spermatophyta</taxon>
        <taxon>Magnoliopsida</taxon>
        <taxon>eudicotyledons</taxon>
        <taxon>Gunneridae</taxon>
        <taxon>Pentapetalae</taxon>
        <taxon>rosids</taxon>
        <taxon>fabids</taxon>
        <taxon>Fagales</taxon>
        <taxon>Betulaceae</taxon>
        <taxon>Carpinus</taxon>
    </lineage>
</organism>
<evidence type="ECO:0000256" key="4">
    <source>
        <dbReference type="ARBA" id="ARBA00014878"/>
    </source>
</evidence>
<dbReference type="Proteomes" id="UP000327013">
    <property type="component" value="Unassembled WGS sequence"/>
</dbReference>
<accession>A0A5N6KUH1</accession>
<dbReference type="InterPro" id="IPR036390">
    <property type="entry name" value="WH_DNA-bd_sf"/>
</dbReference>
<dbReference type="SMART" id="SM00088">
    <property type="entry name" value="PINT"/>
    <property type="match status" value="1"/>
</dbReference>
<dbReference type="EMBL" id="VIBQ01000013">
    <property type="protein sequence ID" value="KAB8345997.1"/>
    <property type="molecule type" value="Genomic_DNA"/>
</dbReference>
<gene>
    <name evidence="10" type="ORF">FH972_023049</name>
</gene>
<reference evidence="10 11" key="1">
    <citation type="submission" date="2019-06" db="EMBL/GenBank/DDBJ databases">
        <title>A chromosomal-level reference genome of Carpinus fangiana (Coryloideae, Betulaceae).</title>
        <authorList>
            <person name="Yang X."/>
            <person name="Wang Z."/>
            <person name="Zhang L."/>
            <person name="Hao G."/>
            <person name="Liu J."/>
            <person name="Yang Y."/>
        </authorList>
    </citation>
    <scope>NUCLEOTIDE SEQUENCE [LARGE SCALE GENOMIC DNA]</scope>
    <source>
        <strain evidence="10">Cfa_2016G</strain>
        <tissue evidence="10">Leaf</tissue>
    </source>
</reference>